<dbReference type="PROSITE" id="PS00194">
    <property type="entry name" value="THIOREDOXIN_1"/>
    <property type="match status" value="1"/>
</dbReference>
<evidence type="ECO:0000259" key="2">
    <source>
        <dbReference type="PROSITE" id="PS51352"/>
    </source>
</evidence>
<dbReference type="InterPro" id="IPR036249">
    <property type="entry name" value="Thioredoxin-like_sf"/>
</dbReference>
<dbReference type="PANTHER" id="PTHR42852:SF17">
    <property type="entry name" value="THIOREDOXIN-LIKE PROTEIN HI_1115"/>
    <property type="match status" value="1"/>
</dbReference>
<reference evidence="3 4" key="1">
    <citation type="submission" date="2024-04" db="EMBL/GenBank/DDBJ databases">
        <title>draft genome sequnece of Paenibacillus filicis.</title>
        <authorList>
            <person name="Kim D.-U."/>
        </authorList>
    </citation>
    <scope>NUCLEOTIDE SEQUENCE [LARGE SCALE GENOMIC DNA]</scope>
    <source>
        <strain evidence="3 4">KACC14197</strain>
    </source>
</reference>
<feature type="domain" description="Thioredoxin" evidence="2">
    <location>
        <begin position="57"/>
        <end position="195"/>
    </location>
</feature>
<name>A0ABU9DL49_9BACL</name>
<keyword evidence="4" id="KW-1185">Reference proteome</keyword>
<comment type="caution">
    <text evidence="3">The sequence shown here is derived from an EMBL/GenBank/DDBJ whole genome shotgun (WGS) entry which is preliminary data.</text>
</comment>
<dbReference type="PANTHER" id="PTHR42852">
    <property type="entry name" value="THIOL:DISULFIDE INTERCHANGE PROTEIN DSBE"/>
    <property type="match status" value="1"/>
</dbReference>
<evidence type="ECO:0000313" key="4">
    <source>
        <dbReference type="Proteomes" id="UP001469365"/>
    </source>
</evidence>
<dbReference type="InterPro" id="IPR017937">
    <property type="entry name" value="Thioredoxin_CS"/>
</dbReference>
<sequence>MKNRIGLLIGLVVLSALSLFFSISYGSTETSSSEGQRLDAHKLESIMRLAQAGGNPGPNDVKAPAFTLKATNGAYYSIGGKREKPLVIHFWASWCEACSIEVPMLKKLYEQYQDQIDFMGINVSTEEKLDNIQKFIEKHGISYPVLLDEHKHAADLYELHALPTVFLIDRNGFVLDTFHMIDPLELQEKIGRLAQN</sequence>
<proteinExistence type="predicted"/>
<dbReference type="PROSITE" id="PS51352">
    <property type="entry name" value="THIOREDOXIN_2"/>
    <property type="match status" value="1"/>
</dbReference>
<dbReference type="SUPFAM" id="SSF52833">
    <property type="entry name" value="Thioredoxin-like"/>
    <property type="match status" value="1"/>
</dbReference>
<dbReference type="Proteomes" id="UP001469365">
    <property type="component" value="Unassembled WGS sequence"/>
</dbReference>
<dbReference type="Pfam" id="PF00578">
    <property type="entry name" value="AhpC-TSA"/>
    <property type="match status" value="1"/>
</dbReference>
<evidence type="ECO:0000256" key="1">
    <source>
        <dbReference type="ARBA" id="ARBA00023157"/>
    </source>
</evidence>
<dbReference type="InterPro" id="IPR013766">
    <property type="entry name" value="Thioredoxin_domain"/>
</dbReference>
<gene>
    <name evidence="3" type="ORF">WMW72_11365</name>
</gene>
<dbReference type="CDD" id="cd02966">
    <property type="entry name" value="TlpA_like_family"/>
    <property type="match status" value="1"/>
</dbReference>
<dbReference type="InterPro" id="IPR050553">
    <property type="entry name" value="Thioredoxin_ResA/DsbE_sf"/>
</dbReference>
<dbReference type="RefSeq" id="WP_341415585.1">
    <property type="nucleotide sequence ID" value="NZ_JBBPCC010000006.1"/>
</dbReference>
<protein>
    <submittedName>
        <fullName evidence="3">TlpA disulfide reductase family protein</fullName>
    </submittedName>
</protein>
<accession>A0ABU9DL49</accession>
<evidence type="ECO:0000313" key="3">
    <source>
        <dbReference type="EMBL" id="MEK8128503.1"/>
    </source>
</evidence>
<dbReference type="Gene3D" id="3.40.30.10">
    <property type="entry name" value="Glutaredoxin"/>
    <property type="match status" value="1"/>
</dbReference>
<organism evidence="3 4">
    <name type="scientific">Paenibacillus filicis</name>
    <dbReference type="NCBI Taxonomy" id="669464"/>
    <lineage>
        <taxon>Bacteria</taxon>
        <taxon>Bacillati</taxon>
        <taxon>Bacillota</taxon>
        <taxon>Bacilli</taxon>
        <taxon>Bacillales</taxon>
        <taxon>Paenibacillaceae</taxon>
        <taxon>Paenibacillus</taxon>
    </lineage>
</organism>
<keyword evidence="1" id="KW-1015">Disulfide bond</keyword>
<dbReference type="EMBL" id="JBBPCC010000006">
    <property type="protein sequence ID" value="MEK8128503.1"/>
    <property type="molecule type" value="Genomic_DNA"/>
</dbReference>
<dbReference type="InterPro" id="IPR000866">
    <property type="entry name" value="AhpC/TSA"/>
</dbReference>